<name>A0A9D3RRQ7_ANGAN</name>
<organism evidence="2 3">
    <name type="scientific">Anguilla anguilla</name>
    <name type="common">European freshwater eel</name>
    <name type="synonym">Muraena anguilla</name>
    <dbReference type="NCBI Taxonomy" id="7936"/>
    <lineage>
        <taxon>Eukaryota</taxon>
        <taxon>Metazoa</taxon>
        <taxon>Chordata</taxon>
        <taxon>Craniata</taxon>
        <taxon>Vertebrata</taxon>
        <taxon>Euteleostomi</taxon>
        <taxon>Actinopterygii</taxon>
        <taxon>Neopterygii</taxon>
        <taxon>Teleostei</taxon>
        <taxon>Anguilliformes</taxon>
        <taxon>Anguillidae</taxon>
        <taxon>Anguilla</taxon>
    </lineage>
</organism>
<gene>
    <name evidence="2" type="ORF">ANANG_G00208170</name>
</gene>
<reference evidence="2" key="1">
    <citation type="submission" date="2021-01" db="EMBL/GenBank/DDBJ databases">
        <title>A chromosome-scale assembly of European eel, Anguilla anguilla.</title>
        <authorList>
            <person name="Henkel C."/>
            <person name="Jong-Raadsen S.A."/>
            <person name="Dufour S."/>
            <person name="Weltzien F.-A."/>
            <person name="Palstra A.P."/>
            <person name="Pelster B."/>
            <person name="Spaink H.P."/>
            <person name="Van Den Thillart G.E."/>
            <person name="Jansen H."/>
            <person name="Zahm M."/>
            <person name="Klopp C."/>
            <person name="Cedric C."/>
            <person name="Louis A."/>
            <person name="Berthelot C."/>
            <person name="Parey E."/>
            <person name="Roest Crollius H."/>
            <person name="Montfort J."/>
            <person name="Robinson-Rechavi M."/>
            <person name="Bucao C."/>
            <person name="Bouchez O."/>
            <person name="Gislard M."/>
            <person name="Lluch J."/>
            <person name="Milhes M."/>
            <person name="Lampietro C."/>
            <person name="Lopez Roques C."/>
            <person name="Donnadieu C."/>
            <person name="Braasch I."/>
            <person name="Desvignes T."/>
            <person name="Postlethwait J."/>
            <person name="Bobe J."/>
            <person name="Guiguen Y."/>
            <person name="Dirks R."/>
        </authorList>
    </citation>
    <scope>NUCLEOTIDE SEQUENCE</scope>
    <source>
        <strain evidence="2">Tag_6206</strain>
        <tissue evidence="2">Liver</tissue>
    </source>
</reference>
<comment type="caution">
    <text evidence="2">The sequence shown here is derived from an EMBL/GenBank/DDBJ whole genome shotgun (WGS) entry which is preliminary data.</text>
</comment>
<evidence type="ECO:0000256" key="1">
    <source>
        <dbReference type="SAM" id="MobiDB-lite"/>
    </source>
</evidence>
<keyword evidence="3" id="KW-1185">Reference proteome</keyword>
<protein>
    <submittedName>
        <fullName evidence="2">Uncharacterized protein</fullName>
    </submittedName>
</protein>
<dbReference type="AlphaFoldDB" id="A0A9D3RRQ7"/>
<accession>A0A9D3RRQ7</accession>
<feature type="region of interest" description="Disordered" evidence="1">
    <location>
        <begin position="54"/>
        <end position="111"/>
    </location>
</feature>
<feature type="compositionally biased region" description="Basic residues" evidence="1">
    <location>
        <begin position="95"/>
        <end position="111"/>
    </location>
</feature>
<sequence length="111" mass="12016">MRSLESPRACGLGQRGGRRTCLKGSWRSFSVPSLSHPAAVTLIAALQIWSGDSAPTVRNAGSGAQAPPPSLGRLGRPDRRRRAGRAESPAEICTRRRLMGRVRARRSSTWP</sequence>
<evidence type="ECO:0000313" key="2">
    <source>
        <dbReference type="EMBL" id="KAG5839741.1"/>
    </source>
</evidence>
<evidence type="ECO:0000313" key="3">
    <source>
        <dbReference type="Proteomes" id="UP001044222"/>
    </source>
</evidence>
<dbReference type="EMBL" id="JAFIRN010000011">
    <property type="protein sequence ID" value="KAG5839741.1"/>
    <property type="molecule type" value="Genomic_DNA"/>
</dbReference>
<proteinExistence type="predicted"/>
<dbReference type="Proteomes" id="UP001044222">
    <property type="component" value="Chromosome 11"/>
</dbReference>